<evidence type="ECO:0000313" key="4">
    <source>
        <dbReference type="Proteomes" id="UP000002281"/>
    </source>
</evidence>
<organism evidence="3 4">
    <name type="scientific">Equus caballus</name>
    <name type="common">Horse</name>
    <dbReference type="NCBI Taxonomy" id="9796"/>
    <lineage>
        <taxon>Eukaryota</taxon>
        <taxon>Metazoa</taxon>
        <taxon>Chordata</taxon>
        <taxon>Craniata</taxon>
        <taxon>Vertebrata</taxon>
        <taxon>Euteleostomi</taxon>
        <taxon>Mammalia</taxon>
        <taxon>Eutheria</taxon>
        <taxon>Laurasiatheria</taxon>
        <taxon>Perissodactyla</taxon>
        <taxon>Equidae</taxon>
        <taxon>Equus</taxon>
    </lineage>
</organism>
<protein>
    <submittedName>
        <fullName evidence="3">Uncharacterized protein</fullName>
    </submittedName>
</protein>
<proteinExistence type="predicted"/>
<dbReference type="InParanoid" id="A0A3Q2GV36"/>
<evidence type="ECO:0000313" key="3">
    <source>
        <dbReference type="Ensembl" id="ENSECAP00000024224.2"/>
    </source>
</evidence>
<reference evidence="3" key="3">
    <citation type="submission" date="2025-09" db="UniProtKB">
        <authorList>
            <consortium name="Ensembl"/>
        </authorList>
    </citation>
    <scope>IDENTIFICATION</scope>
    <source>
        <strain evidence="3">Thoroughbred</strain>
    </source>
</reference>
<dbReference type="Proteomes" id="UP000002281">
    <property type="component" value="Chromosome 4"/>
</dbReference>
<dbReference type="InterPro" id="IPR050139">
    <property type="entry name" value="GMP_reductase"/>
</dbReference>
<dbReference type="Bgee" id="ENSECAG00000032300">
    <property type="expression patterns" value="Expressed in inner cell mass and 11 other cell types or tissues"/>
</dbReference>
<dbReference type="PANTHER" id="PTHR43170:SF4">
    <property type="entry name" value="GMP REDUCTASE 2"/>
    <property type="match status" value="1"/>
</dbReference>
<keyword evidence="2" id="KW-1133">Transmembrane helix</keyword>
<reference evidence="3 4" key="1">
    <citation type="journal article" date="2009" name="Science">
        <title>Genome sequence, comparative analysis, and population genetics of the domestic horse.</title>
        <authorList>
            <consortium name="Broad Institute Genome Sequencing Platform"/>
            <consortium name="Broad Institute Whole Genome Assembly Team"/>
            <person name="Wade C.M."/>
            <person name="Giulotto E."/>
            <person name="Sigurdsson S."/>
            <person name="Zoli M."/>
            <person name="Gnerre S."/>
            <person name="Imsland F."/>
            <person name="Lear T.L."/>
            <person name="Adelson D.L."/>
            <person name="Bailey E."/>
            <person name="Bellone R.R."/>
            <person name="Bloecker H."/>
            <person name="Distl O."/>
            <person name="Edgar R.C."/>
            <person name="Garber M."/>
            <person name="Leeb T."/>
            <person name="Mauceli E."/>
            <person name="MacLeod J.N."/>
            <person name="Penedo M.C.T."/>
            <person name="Raison J.M."/>
            <person name="Sharpe T."/>
            <person name="Vogel J."/>
            <person name="Andersson L."/>
            <person name="Antczak D.F."/>
            <person name="Biagi T."/>
            <person name="Binns M.M."/>
            <person name="Chowdhary B.P."/>
            <person name="Coleman S.J."/>
            <person name="Della Valle G."/>
            <person name="Fryc S."/>
            <person name="Guerin G."/>
            <person name="Hasegawa T."/>
            <person name="Hill E.W."/>
            <person name="Jurka J."/>
            <person name="Kiialainen A."/>
            <person name="Lindgren G."/>
            <person name="Liu J."/>
            <person name="Magnani E."/>
            <person name="Mickelson J.R."/>
            <person name="Murray J."/>
            <person name="Nergadze S.G."/>
            <person name="Onofrio R."/>
            <person name="Pedroni S."/>
            <person name="Piras M.F."/>
            <person name="Raudsepp T."/>
            <person name="Rocchi M."/>
            <person name="Roeed K.H."/>
            <person name="Ryder O.A."/>
            <person name="Searle S."/>
            <person name="Skow L."/>
            <person name="Swinburne J.E."/>
            <person name="Syvaenen A.C."/>
            <person name="Tozaki T."/>
            <person name="Valberg S.J."/>
            <person name="Vaudin M."/>
            <person name="White J.R."/>
            <person name="Zody M.C."/>
            <person name="Lander E.S."/>
            <person name="Lindblad-Toh K."/>
        </authorList>
    </citation>
    <scope>NUCLEOTIDE SEQUENCE [LARGE SCALE GENOMIC DNA]</scope>
    <source>
        <strain evidence="3 4">Thoroughbred</strain>
    </source>
</reference>
<accession>A0A3Q2GV36</accession>
<dbReference type="Ensembl" id="ENSECAT00000049401.2">
    <property type="protein sequence ID" value="ENSECAP00000024224.2"/>
    <property type="gene ID" value="ENSECAG00000032300.2"/>
</dbReference>
<keyword evidence="4" id="KW-1185">Reference proteome</keyword>
<keyword evidence="1" id="KW-0560">Oxidoreductase</keyword>
<dbReference type="AlphaFoldDB" id="A0A3Q2GV36"/>
<evidence type="ECO:0000256" key="2">
    <source>
        <dbReference type="SAM" id="Phobius"/>
    </source>
</evidence>
<evidence type="ECO:0000256" key="1">
    <source>
        <dbReference type="ARBA" id="ARBA00023002"/>
    </source>
</evidence>
<dbReference type="PaxDb" id="9796-ENSECAP00000024224"/>
<reference evidence="3" key="2">
    <citation type="submission" date="2025-08" db="UniProtKB">
        <authorList>
            <consortium name="Ensembl"/>
        </authorList>
    </citation>
    <scope>IDENTIFICATION</scope>
    <source>
        <strain evidence="3">Thoroughbred</strain>
    </source>
</reference>
<feature type="transmembrane region" description="Helical" evidence="2">
    <location>
        <begin position="12"/>
        <end position="37"/>
    </location>
</feature>
<dbReference type="PANTHER" id="PTHR43170">
    <property type="entry name" value="GMP REDUCTASE"/>
    <property type="match status" value="1"/>
</dbReference>
<dbReference type="STRING" id="9796.ENSECAP00000024224"/>
<keyword evidence="2" id="KW-0812">Transmembrane</keyword>
<dbReference type="GO" id="GO:0016491">
    <property type="term" value="F:oxidoreductase activity"/>
    <property type="evidence" value="ECO:0007669"/>
    <property type="project" value="UniProtKB-KW"/>
</dbReference>
<sequence length="152" mass="16700">FPSLLPSFVTFLGGAAIVIKSLFALVGATMGLLYSFFKQMKCLVSSLYLQVDLTRSFSFRNSKQRYTGILILASKMDTVGTFEMARVLCKVGLPSCPPLNGVQFMWADYRGLCIPIRRPGQLSGSQQSGCSHLLFSPVLSSLYWISSEGHLS</sequence>
<keyword evidence="2" id="KW-0472">Membrane</keyword>
<name>A0A3Q2GV36_HORSE</name>